<reference evidence="1 2" key="1">
    <citation type="journal article" date="2014" name="Am. J. Bot.">
        <title>Genome assembly and annotation for red clover (Trifolium pratense; Fabaceae).</title>
        <authorList>
            <person name="Istvanek J."/>
            <person name="Jaros M."/>
            <person name="Krenek A."/>
            <person name="Repkova J."/>
        </authorList>
    </citation>
    <scope>NUCLEOTIDE SEQUENCE [LARGE SCALE GENOMIC DNA]</scope>
    <source>
        <strain evidence="2">cv. Tatra</strain>
        <tissue evidence="1">Young leaves</tissue>
    </source>
</reference>
<accession>A0A2K3MI19</accession>
<feature type="non-terminal residue" evidence="1">
    <location>
        <position position="144"/>
    </location>
</feature>
<gene>
    <name evidence="1" type="ORF">L195_g046550</name>
</gene>
<dbReference type="Proteomes" id="UP000236291">
    <property type="component" value="Unassembled WGS sequence"/>
</dbReference>
<protein>
    <submittedName>
        <fullName evidence="1">Uncharacterized protein</fullName>
    </submittedName>
</protein>
<evidence type="ECO:0000313" key="2">
    <source>
        <dbReference type="Proteomes" id="UP000236291"/>
    </source>
</evidence>
<proteinExistence type="predicted"/>
<evidence type="ECO:0000313" key="1">
    <source>
        <dbReference type="EMBL" id="PNX90426.1"/>
    </source>
</evidence>
<reference evidence="1 2" key="2">
    <citation type="journal article" date="2017" name="Front. Plant Sci.">
        <title>Gene Classification and Mining of Molecular Markers Useful in Red Clover (Trifolium pratense) Breeding.</title>
        <authorList>
            <person name="Istvanek J."/>
            <person name="Dluhosova J."/>
            <person name="Dluhos P."/>
            <person name="Patkova L."/>
            <person name="Nedelnik J."/>
            <person name="Repkova J."/>
        </authorList>
    </citation>
    <scope>NUCLEOTIDE SEQUENCE [LARGE SCALE GENOMIC DNA]</scope>
    <source>
        <strain evidence="2">cv. Tatra</strain>
        <tissue evidence="1">Young leaves</tissue>
    </source>
</reference>
<name>A0A2K3MI19_TRIPR</name>
<dbReference type="AlphaFoldDB" id="A0A2K3MI19"/>
<dbReference type="EMBL" id="ASHM01062788">
    <property type="protein sequence ID" value="PNX90426.1"/>
    <property type="molecule type" value="Genomic_DNA"/>
</dbReference>
<sequence>MGISGDEDEDKYSPVGTGMEAKTLPHALRGGERGSFLRTFSALISLCSISYGYGYEAMRAPNDGFVINHGALIAYGGVVRNVDGLQLVKDRGFMHIEVESDSSSAVSLISNGFGLRHPVRIFDYAPTIASLNLTADASSVAFPR</sequence>
<comment type="caution">
    <text evidence="1">The sequence shown here is derived from an EMBL/GenBank/DDBJ whole genome shotgun (WGS) entry which is preliminary data.</text>
</comment>
<organism evidence="1 2">
    <name type="scientific">Trifolium pratense</name>
    <name type="common">Red clover</name>
    <dbReference type="NCBI Taxonomy" id="57577"/>
    <lineage>
        <taxon>Eukaryota</taxon>
        <taxon>Viridiplantae</taxon>
        <taxon>Streptophyta</taxon>
        <taxon>Embryophyta</taxon>
        <taxon>Tracheophyta</taxon>
        <taxon>Spermatophyta</taxon>
        <taxon>Magnoliopsida</taxon>
        <taxon>eudicotyledons</taxon>
        <taxon>Gunneridae</taxon>
        <taxon>Pentapetalae</taxon>
        <taxon>rosids</taxon>
        <taxon>fabids</taxon>
        <taxon>Fabales</taxon>
        <taxon>Fabaceae</taxon>
        <taxon>Papilionoideae</taxon>
        <taxon>50 kb inversion clade</taxon>
        <taxon>NPAAA clade</taxon>
        <taxon>Hologalegina</taxon>
        <taxon>IRL clade</taxon>
        <taxon>Trifolieae</taxon>
        <taxon>Trifolium</taxon>
    </lineage>
</organism>